<name>A0A915I253_ROMCU</name>
<sequence>HYQELNKRFAGISKYAQDVQRDLTVRKCIIDETKLTKISNEIQKIKIDLGAHSTRVDDLQSTFQQIWEEQLDRVRKQQEVYRNHIASVMCLREDLHRMSTACQQLTPFVRSIAHVIGSITPGRCKSEEQCPMQQICNQINTLEPNSQTRVDAIERQEMQRKQELEKKKDEQDSLIVDVKKKLKTSKDRAKRRSNVDLCAILNNAHSPTNVERERNALADIQIIVPPVNPCKQNRPSIGGNVISGGEDVFDADALCESLLQQRMSLCPTPTHSNNRPKSLSSKSNSISSMASSSVLNLLDTSTDGSEISCENSIILNESKFCNMSTS</sequence>
<dbReference type="InterPro" id="IPR022782">
    <property type="entry name" value="AIP3-like_C"/>
</dbReference>
<dbReference type="AlphaFoldDB" id="A0A915I253"/>
<organism evidence="4 5">
    <name type="scientific">Romanomermis culicivorax</name>
    <name type="common">Nematode worm</name>
    <dbReference type="NCBI Taxonomy" id="13658"/>
    <lineage>
        <taxon>Eukaryota</taxon>
        <taxon>Metazoa</taxon>
        <taxon>Ecdysozoa</taxon>
        <taxon>Nematoda</taxon>
        <taxon>Enoplea</taxon>
        <taxon>Dorylaimia</taxon>
        <taxon>Mermithida</taxon>
        <taxon>Mermithoidea</taxon>
        <taxon>Mermithidae</taxon>
        <taxon>Romanomermis</taxon>
    </lineage>
</organism>
<feature type="domain" description="Actin interacting protein 3-like C-terminal" evidence="3">
    <location>
        <begin position="15"/>
        <end position="170"/>
    </location>
</feature>
<dbReference type="Proteomes" id="UP000887565">
    <property type="component" value="Unplaced"/>
</dbReference>
<evidence type="ECO:0000313" key="5">
    <source>
        <dbReference type="WBParaSite" id="nRc.2.0.1.t07786-RA"/>
    </source>
</evidence>
<evidence type="ECO:0000313" key="4">
    <source>
        <dbReference type="Proteomes" id="UP000887565"/>
    </source>
</evidence>
<evidence type="ECO:0000256" key="2">
    <source>
        <dbReference type="SAM" id="MobiDB-lite"/>
    </source>
</evidence>
<feature type="coiled-coil region" evidence="1">
    <location>
        <begin position="150"/>
        <end position="181"/>
    </location>
</feature>
<dbReference type="Pfam" id="PF03915">
    <property type="entry name" value="AIP3"/>
    <property type="match status" value="1"/>
</dbReference>
<feature type="region of interest" description="Disordered" evidence="2">
    <location>
        <begin position="266"/>
        <end position="285"/>
    </location>
</feature>
<evidence type="ECO:0000256" key="1">
    <source>
        <dbReference type="SAM" id="Coils"/>
    </source>
</evidence>
<accession>A0A915I253</accession>
<protein>
    <submittedName>
        <fullName evidence="5">Actin interacting protein 3-like C-terminal domain-containing protein</fullName>
    </submittedName>
</protein>
<feature type="compositionally biased region" description="Low complexity" evidence="2">
    <location>
        <begin position="272"/>
        <end position="285"/>
    </location>
</feature>
<proteinExistence type="predicted"/>
<dbReference type="WBParaSite" id="nRc.2.0.1.t07786-RA">
    <property type="protein sequence ID" value="nRc.2.0.1.t07786-RA"/>
    <property type="gene ID" value="nRc.2.0.1.g07786"/>
</dbReference>
<dbReference type="PANTHER" id="PTHR22635">
    <property type="entry name" value="RING FINGER PROTEIN 207"/>
    <property type="match status" value="1"/>
</dbReference>
<dbReference type="Gene3D" id="1.20.58.1540">
    <property type="entry name" value="Actin interacting protein 3, C-terminal domain"/>
    <property type="match status" value="1"/>
</dbReference>
<dbReference type="GO" id="GO:0048471">
    <property type="term" value="C:perinuclear region of cytoplasm"/>
    <property type="evidence" value="ECO:0007669"/>
    <property type="project" value="TreeGrafter"/>
</dbReference>
<dbReference type="GO" id="GO:0030544">
    <property type="term" value="F:Hsp70 protein binding"/>
    <property type="evidence" value="ECO:0007669"/>
    <property type="project" value="InterPro"/>
</dbReference>
<reference evidence="5" key="1">
    <citation type="submission" date="2022-11" db="UniProtKB">
        <authorList>
            <consortium name="WormBaseParasite"/>
        </authorList>
    </citation>
    <scope>IDENTIFICATION</scope>
</reference>
<dbReference type="InterPro" id="IPR039320">
    <property type="entry name" value="RNF207"/>
</dbReference>
<evidence type="ECO:0000259" key="3">
    <source>
        <dbReference type="Pfam" id="PF03915"/>
    </source>
</evidence>
<dbReference type="PANTHER" id="PTHR22635:SF0">
    <property type="entry name" value="RING FINGER PROTEIN 207"/>
    <property type="match status" value="1"/>
</dbReference>
<keyword evidence="4" id="KW-1185">Reference proteome</keyword>
<keyword evidence="1" id="KW-0175">Coiled coil</keyword>
<dbReference type="GO" id="GO:0044325">
    <property type="term" value="F:transmembrane transporter binding"/>
    <property type="evidence" value="ECO:0007669"/>
    <property type="project" value="TreeGrafter"/>
</dbReference>